<keyword evidence="1" id="KW-0812">Transmembrane</keyword>
<protein>
    <submittedName>
        <fullName evidence="2">Uncharacterized protein</fullName>
    </submittedName>
</protein>
<name>A0A8S5TXQ1_9CAUD</name>
<keyword evidence="1" id="KW-1133">Transmembrane helix</keyword>
<evidence type="ECO:0000256" key="1">
    <source>
        <dbReference type="SAM" id="Phobius"/>
    </source>
</evidence>
<dbReference type="EMBL" id="BK015955">
    <property type="protein sequence ID" value="DAF86978.1"/>
    <property type="molecule type" value="Genomic_DNA"/>
</dbReference>
<accession>A0A8S5TXQ1</accession>
<organism evidence="2">
    <name type="scientific">Siphoviridae sp. ctvBz3</name>
    <dbReference type="NCBI Taxonomy" id="2825720"/>
    <lineage>
        <taxon>Viruses</taxon>
        <taxon>Duplodnaviria</taxon>
        <taxon>Heunggongvirae</taxon>
        <taxon>Uroviricota</taxon>
        <taxon>Caudoviricetes</taxon>
    </lineage>
</organism>
<feature type="transmembrane region" description="Helical" evidence="1">
    <location>
        <begin position="12"/>
        <end position="32"/>
    </location>
</feature>
<evidence type="ECO:0000313" key="2">
    <source>
        <dbReference type="EMBL" id="DAF86978.1"/>
    </source>
</evidence>
<reference evidence="2" key="1">
    <citation type="journal article" date="2021" name="Proc. Natl. Acad. Sci. U.S.A.">
        <title>A Catalog of Tens of Thousands of Viruses from Human Metagenomes Reveals Hidden Associations with Chronic Diseases.</title>
        <authorList>
            <person name="Tisza M.J."/>
            <person name="Buck C.B."/>
        </authorList>
    </citation>
    <scope>NUCLEOTIDE SEQUENCE</scope>
    <source>
        <strain evidence="2">CtvBz3</strain>
    </source>
</reference>
<proteinExistence type="predicted"/>
<sequence>MSNRYASTRSVVRIILGIVSYFILNLPSFLYYNFAIIQINYHTNKL</sequence>
<keyword evidence="1" id="KW-0472">Membrane</keyword>